<dbReference type="EMBL" id="JAJSOF020000009">
    <property type="protein sequence ID" value="KAJ4445850.1"/>
    <property type="molecule type" value="Genomic_DNA"/>
</dbReference>
<name>A0ABQ8TJ39_PERAM</name>
<dbReference type="Proteomes" id="UP001148838">
    <property type="component" value="Unassembled WGS sequence"/>
</dbReference>
<accession>A0ABQ8TJ39</accession>
<feature type="compositionally biased region" description="Gly residues" evidence="1">
    <location>
        <begin position="224"/>
        <end position="240"/>
    </location>
</feature>
<protein>
    <submittedName>
        <fullName evidence="2">Uncharacterized protein</fullName>
    </submittedName>
</protein>
<evidence type="ECO:0000256" key="1">
    <source>
        <dbReference type="SAM" id="MobiDB-lite"/>
    </source>
</evidence>
<gene>
    <name evidence="2" type="ORF">ANN_12535</name>
</gene>
<evidence type="ECO:0000313" key="2">
    <source>
        <dbReference type="EMBL" id="KAJ4445850.1"/>
    </source>
</evidence>
<keyword evidence="3" id="KW-1185">Reference proteome</keyword>
<sequence length="269" mass="29962">MPKNISAQSTLIRQWLTEYSEFTYDGKIIFCKICSKQNDSLKLTTLLLTRAFLARVLEYNAQSASSVDCVAENGTTSYTRHISNCQSQLSVLLPRLRPYASVPVVCPVSELLLPLQLRTVPPPKYTSHQQSANHNCCRDEVSSQSKGMYKKGFDKKWGYIRKELNIYNINEKVEDYKEKWKEHLSRMDNERFPTLIQQYQPKGKKDVGRPRKSNSSSNSDDDGGGGGGGGSGGGGGGGGSTIRICNLRKVKSQTLKVPMLKRSLRNASS</sequence>
<evidence type="ECO:0000313" key="3">
    <source>
        <dbReference type="Proteomes" id="UP001148838"/>
    </source>
</evidence>
<organism evidence="2 3">
    <name type="scientific">Periplaneta americana</name>
    <name type="common">American cockroach</name>
    <name type="synonym">Blatta americana</name>
    <dbReference type="NCBI Taxonomy" id="6978"/>
    <lineage>
        <taxon>Eukaryota</taxon>
        <taxon>Metazoa</taxon>
        <taxon>Ecdysozoa</taxon>
        <taxon>Arthropoda</taxon>
        <taxon>Hexapoda</taxon>
        <taxon>Insecta</taxon>
        <taxon>Pterygota</taxon>
        <taxon>Neoptera</taxon>
        <taxon>Polyneoptera</taxon>
        <taxon>Dictyoptera</taxon>
        <taxon>Blattodea</taxon>
        <taxon>Blattoidea</taxon>
        <taxon>Blattidae</taxon>
        <taxon>Blattinae</taxon>
        <taxon>Periplaneta</taxon>
    </lineage>
</organism>
<comment type="caution">
    <text evidence="2">The sequence shown here is derived from an EMBL/GenBank/DDBJ whole genome shotgun (WGS) entry which is preliminary data.</text>
</comment>
<feature type="region of interest" description="Disordered" evidence="1">
    <location>
        <begin position="191"/>
        <end position="242"/>
    </location>
</feature>
<proteinExistence type="predicted"/>
<reference evidence="2 3" key="1">
    <citation type="journal article" date="2022" name="Allergy">
        <title>Genome assembly and annotation of Periplaneta americana reveal a comprehensive cockroach allergen profile.</title>
        <authorList>
            <person name="Wang L."/>
            <person name="Xiong Q."/>
            <person name="Saelim N."/>
            <person name="Wang L."/>
            <person name="Nong W."/>
            <person name="Wan A.T."/>
            <person name="Shi M."/>
            <person name="Liu X."/>
            <person name="Cao Q."/>
            <person name="Hui J.H.L."/>
            <person name="Sookrung N."/>
            <person name="Leung T.F."/>
            <person name="Tungtrongchitr A."/>
            <person name="Tsui S.K.W."/>
        </authorList>
    </citation>
    <scope>NUCLEOTIDE SEQUENCE [LARGE SCALE GENOMIC DNA]</scope>
    <source>
        <strain evidence="2">PWHHKU_190912</strain>
    </source>
</reference>